<proteinExistence type="predicted"/>
<keyword evidence="3" id="KW-1185">Reference proteome</keyword>
<evidence type="ECO:0000256" key="1">
    <source>
        <dbReference type="SAM" id="MobiDB-lite"/>
    </source>
</evidence>
<dbReference type="EMBL" id="JBJKFK010001813">
    <property type="protein sequence ID" value="KAL3312181.1"/>
    <property type="molecule type" value="Genomic_DNA"/>
</dbReference>
<feature type="region of interest" description="Disordered" evidence="1">
    <location>
        <begin position="219"/>
        <end position="260"/>
    </location>
</feature>
<organism evidence="2 3">
    <name type="scientific">Cichlidogyrus casuarinus</name>
    <dbReference type="NCBI Taxonomy" id="1844966"/>
    <lineage>
        <taxon>Eukaryota</taxon>
        <taxon>Metazoa</taxon>
        <taxon>Spiralia</taxon>
        <taxon>Lophotrochozoa</taxon>
        <taxon>Platyhelminthes</taxon>
        <taxon>Monogenea</taxon>
        <taxon>Monopisthocotylea</taxon>
        <taxon>Dactylogyridea</taxon>
        <taxon>Ancyrocephalidae</taxon>
        <taxon>Cichlidogyrus</taxon>
    </lineage>
</organism>
<feature type="compositionally biased region" description="Polar residues" evidence="1">
    <location>
        <begin position="236"/>
        <end position="257"/>
    </location>
</feature>
<name>A0ABD2PXM7_9PLAT</name>
<reference evidence="2 3" key="1">
    <citation type="submission" date="2024-11" db="EMBL/GenBank/DDBJ databases">
        <title>Adaptive evolution of stress response genes in parasites aligns with host niche diversity.</title>
        <authorList>
            <person name="Hahn C."/>
            <person name="Resl P."/>
        </authorList>
    </citation>
    <scope>NUCLEOTIDE SEQUENCE [LARGE SCALE GENOMIC DNA]</scope>
    <source>
        <strain evidence="2">EGGRZ-B1_66</strain>
        <tissue evidence="2">Body</tissue>
    </source>
</reference>
<feature type="region of interest" description="Disordered" evidence="1">
    <location>
        <begin position="458"/>
        <end position="479"/>
    </location>
</feature>
<feature type="compositionally biased region" description="Low complexity" evidence="1">
    <location>
        <begin position="338"/>
        <end position="355"/>
    </location>
</feature>
<evidence type="ECO:0000313" key="2">
    <source>
        <dbReference type="EMBL" id="KAL3312181.1"/>
    </source>
</evidence>
<feature type="compositionally biased region" description="Basic residues" evidence="1">
    <location>
        <begin position="219"/>
        <end position="232"/>
    </location>
</feature>
<dbReference type="Proteomes" id="UP001626550">
    <property type="component" value="Unassembled WGS sequence"/>
</dbReference>
<protein>
    <submittedName>
        <fullName evidence="2">Uncharacterized protein</fullName>
    </submittedName>
</protein>
<evidence type="ECO:0000313" key="3">
    <source>
        <dbReference type="Proteomes" id="UP001626550"/>
    </source>
</evidence>
<feature type="region of interest" description="Disordered" evidence="1">
    <location>
        <begin position="338"/>
        <end position="357"/>
    </location>
</feature>
<comment type="caution">
    <text evidence="2">The sequence shown here is derived from an EMBL/GenBank/DDBJ whole genome shotgun (WGS) entry which is preliminary data.</text>
</comment>
<accession>A0ABD2PXM7</accession>
<feature type="region of interest" description="Disordered" evidence="1">
    <location>
        <begin position="156"/>
        <end position="179"/>
    </location>
</feature>
<feature type="region of interest" description="Disordered" evidence="1">
    <location>
        <begin position="658"/>
        <end position="679"/>
    </location>
</feature>
<sequence length="733" mass="80030">MGPMASSVEDINLMQKSDYVNSSPHQTQSSLHKLLKSQEAAKNASQMEASILSSTSSNSCLASLITCGSSSNGAQNSEFSSSGTGNSGSDEAKRNSFNFQKSVISKRRTNASDSHHVKHNMSHSLISELLGLMNVQETELAHRLLADYHQTLISQQDSKNSPELEANAEANNEGQERLPSAANHELVTDTENLLKKSLLISFNNRLKTAEHADFVRAYKKKHSDGSRTRHKEHSSILDQTNFDPNDEINTGSSNNHSPDYVNASVFIRDELKGRERPSSLTSSITTTVTDNDSNATFRVISLDENGQGQARLPYSCSFDPQLETHKIRALQLRKIGNASDAAKTKSGASSGSNGSKRSKVVVKLPMTQNQQHLASQSVCEYSLSSSSGKRSTSDSSSAIDEVAAHLQNILATLPPDSATGLLSALLREHSERRGRGNRCGLPTQYENTDSILSIVSTSNAAEQGGEEELSTAMSSSLDGETTGLDPCVGEEAANTSAQGYFEGHSEMEENTYVTMHPDETTIQDETLDRDQKNEAFNSEMKYLNKPRFLRGHSEDCILNYRVQQPSAAEYEDDTGRTQDGSNLYLSVYMNSEAQDLLPQRVDKQLGLSNQVNMSKQPDVHFTKIQPIALPIKGTNLNPKESQNKQQKAIFRRGASLEPNYNSLKQDPKSPIRIISEGKGPKGGNTANLFAKRIIQTNVQSPTSNHAMKSAPGQLNCTLSYAQCSEDGMGTIIR</sequence>
<dbReference type="AlphaFoldDB" id="A0ABD2PXM7"/>
<gene>
    <name evidence="2" type="ORF">Ciccas_009228</name>
</gene>
<feature type="region of interest" description="Disordered" evidence="1">
    <location>
        <begin position="71"/>
        <end position="101"/>
    </location>
</feature>